<dbReference type="InterPro" id="IPR007421">
    <property type="entry name" value="Schlafen_AlbA_2_dom"/>
</dbReference>
<reference evidence="3 4" key="1">
    <citation type="journal article" date="2019" name="Int. J. Syst. Evol. Microbiol.">
        <title>The Global Catalogue of Microorganisms (GCM) 10K type strain sequencing project: providing services to taxonomists for standard genome sequencing and annotation.</title>
        <authorList>
            <consortium name="The Broad Institute Genomics Platform"/>
            <consortium name="The Broad Institute Genome Sequencing Center for Infectious Disease"/>
            <person name="Wu L."/>
            <person name="Ma J."/>
        </authorList>
    </citation>
    <scope>NUCLEOTIDE SEQUENCE [LARGE SCALE GENOMIC DNA]</scope>
    <source>
        <strain evidence="3 4">CGMCC 1.10390</strain>
    </source>
</reference>
<dbReference type="Gene3D" id="3.30.950.30">
    <property type="entry name" value="Schlafen, AAA domain"/>
    <property type="match status" value="1"/>
</dbReference>
<evidence type="ECO:0000259" key="2">
    <source>
        <dbReference type="Pfam" id="PF04326"/>
    </source>
</evidence>
<comment type="caution">
    <text evidence="3">The sequence shown here is derived from an EMBL/GenBank/DDBJ whole genome shotgun (WGS) entry which is preliminary data.</text>
</comment>
<name>A0ABD6DRC4_9EURY</name>
<dbReference type="RefSeq" id="WP_256401493.1">
    <property type="nucleotide sequence ID" value="NZ_JANHJR010000004.1"/>
</dbReference>
<sequence length="308" mass="35146">MSVTDYPCDPNEWSEDTIRTLINEGRREDSHLEFKSRFRGARWEGDRGKEIRKEAMAFANHDGGHIVFGVYDDDDDAADGIGNVQAFAAEENPRREVSDILQKIEPQVDYVVNSFNVGGKGMVVVYVEEALRPPVTTPGEGTYYRHTENSLPMTPDQMRGMLAEFSEREAAIRQLEKELQFFFDACEHYDFTPHESRGPYFEAVNVSGLKKAIRGRHGLWQDETARKKLRGINPVLTSIEMSADDWKRLSNSDSLPTGNIGPFSSKDDRKTQTEEYTEILEEDVSRLWELCQQLVEACDLDVEIRGRP</sequence>
<feature type="domain" description="Schlafen AlbA-2" evidence="2">
    <location>
        <begin position="28"/>
        <end position="153"/>
    </location>
</feature>
<evidence type="ECO:0000313" key="4">
    <source>
        <dbReference type="Proteomes" id="UP001597034"/>
    </source>
</evidence>
<dbReference type="InterPro" id="IPR038461">
    <property type="entry name" value="Schlafen_AlbA_2_dom_sf"/>
</dbReference>
<evidence type="ECO:0000256" key="1">
    <source>
        <dbReference type="SAM" id="MobiDB-lite"/>
    </source>
</evidence>
<gene>
    <name evidence="3" type="ORF">ACFSBL_20320</name>
</gene>
<feature type="region of interest" description="Disordered" evidence="1">
    <location>
        <begin position="250"/>
        <end position="272"/>
    </location>
</feature>
<protein>
    <submittedName>
        <fullName evidence="3">Helix-turn-helix domain-containing protein</fullName>
    </submittedName>
</protein>
<dbReference type="Pfam" id="PF04326">
    <property type="entry name" value="SLFN_AlbA_2"/>
    <property type="match status" value="1"/>
</dbReference>
<keyword evidence="4" id="KW-1185">Reference proteome</keyword>
<dbReference type="AlphaFoldDB" id="A0ABD6DRC4"/>
<dbReference type="Proteomes" id="UP001597034">
    <property type="component" value="Unassembled WGS sequence"/>
</dbReference>
<evidence type="ECO:0000313" key="3">
    <source>
        <dbReference type="EMBL" id="MFD1648033.1"/>
    </source>
</evidence>
<proteinExistence type="predicted"/>
<dbReference type="PANTHER" id="PTHR30595:SF6">
    <property type="entry name" value="SCHLAFEN ALBA-2 DOMAIN-CONTAINING PROTEIN"/>
    <property type="match status" value="1"/>
</dbReference>
<dbReference type="PANTHER" id="PTHR30595">
    <property type="entry name" value="GLPR-RELATED TRANSCRIPTIONAL REPRESSOR"/>
    <property type="match status" value="1"/>
</dbReference>
<organism evidence="3 4">
    <name type="scientific">Haloarchaeobius litoreus</name>
    <dbReference type="NCBI Taxonomy" id="755306"/>
    <lineage>
        <taxon>Archaea</taxon>
        <taxon>Methanobacteriati</taxon>
        <taxon>Methanobacteriota</taxon>
        <taxon>Stenosarchaea group</taxon>
        <taxon>Halobacteria</taxon>
        <taxon>Halobacteriales</taxon>
        <taxon>Halorubellaceae</taxon>
        <taxon>Haloarchaeobius</taxon>
    </lineage>
</organism>
<accession>A0ABD6DRC4</accession>
<dbReference type="EMBL" id="JBHUDO010000004">
    <property type="protein sequence ID" value="MFD1648033.1"/>
    <property type="molecule type" value="Genomic_DNA"/>
</dbReference>